<protein>
    <submittedName>
        <fullName evidence="1">Uncharacterized protein</fullName>
    </submittedName>
</protein>
<comment type="caution">
    <text evidence="1">The sequence shown here is derived from an EMBL/GenBank/DDBJ whole genome shotgun (WGS) entry which is preliminary data.</text>
</comment>
<gene>
    <name evidence="1" type="ORF">XBI1_70002</name>
</gene>
<dbReference type="Proteomes" id="UP000028480">
    <property type="component" value="Unassembled WGS sequence"/>
</dbReference>
<organism evidence="1">
    <name type="scientific">Xenorhabdus bovienii str. Intermedium</name>
    <dbReference type="NCBI Taxonomy" id="1379677"/>
    <lineage>
        <taxon>Bacteria</taxon>
        <taxon>Pseudomonadati</taxon>
        <taxon>Pseudomonadota</taxon>
        <taxon>Gammaproteobacteria</taxon>
        <taxon>Enterobacterales</taxon>
        <taxon>Morganellaceae</taxon>
        <taxon>Xenorhabdus</taxon>
    </lineage>
</organism>
<dbReference type="AlphaFoldDB" id="A0A077QQV2"/>
<proteinExistence type="predicted"/>
<accession>A0A077QQV2</accession>
<name>A0A077QQV2_XENBV</name>
<dbReference type="EMBL" id="CBTB010000279">
    <property type="protein sequence ID" value="CDH34936.1"/>
    <property type="molecule type" value="Genomic_DNA"/>
</dbReference>
<dbReference type="HOGENOM" id="CLU_3142287_0_0_6"/>
<sequence length="49" mass="5682">MLATLTFGCWKCLCNPIFELDGTLQPQNRIYSGFNSVQNSFIYYHSIFV</sequence>
<evidence type="ECO:0000313" key="1">
    <source>
        <dbReference type="EMBL" id="CDH34936.1"/>
    </source>
</evidence>
<reference evidence="1" key="1">
    <citation type="submission" date="2013-07" db="EMBL/GenBank/DDBJ databases">
        <title>Sub-species coevolution in mutualistic symbiosis.</title>
        <authorList>
            <person name="Murfin K."/>
            <person name="Klassen J."/>
            <person name="Lee M."/>
            <person name="Forst S."/>
            <person name="Stock P."/>
            <person name="Goodrich-Blair H."/>
        </authorList>
    </citation>
    <scope>NUCLEOTIDE SEQUENCE [LARGE SCALE GENOMIC DNA]</scope>
    <source>
        <strain evidence="1">Intermedium</strain>
    </source>
</reference>